<dbReference type="PROSITE" id="PS51340">
    <property type="entry name" value="MOSC"/>
    <property type="match status" value="1"/>
</dbReference>
<keyword evidence="1" id="KW-0812">Transmembrane</keyword>
<protein>
    <recommendedName>
        <fullName evidence="2">MOSC domain-containing protein</fullName>
    </recommendedName>
</protein>
<dbReference type="STRING" id="645134.A0A0L0HHC2"/>
<dbReference type="OMA" id="AHDRSFM"/>
<evidence type="ECO:0000313" key="3">
    <source>
        <dbReference type="EMBL" id="KND00189.1"/>
    </source>
</evidence>
<reference evidence="3 4" key="1">
    <citation type="submission" date="2009-08" db="EMBL/GenBank/DDBJ databases">
        <title>The Genome Sequence of Spizellomyces punctatus strain DAOM BR117.</title>
        <authorList>
            <consortium name="The Broad Institute Genome Sequencing Platform"/>
            <person name="Russ C."/>
            <person name="Cuomo C."/>
            <person name="Shea T."/>
            <person name="Young S.K."/>
            <person name="Zeng Q."/>
            <person name="Koehrsen M."/>
            <person name="Haas B."/>
            <person name="Borodovsky M."/>
            <person name="Guigo R."/>
            <person name="Alvarado L."/>
            <person name="Berlin A."/>
            <person name="Bochicchio J."/>
            <person name="Borenstein D."/>
            <person name="Chapman S."/>
            <person name="Chen Z."/>
            <person name="Engels R."/>
            <person name="Freedman E."/>
            <person name="Gellesch M."/>
            <person name="Goldberg J."/>
            <person name="Griggs A."/>
            <person name="Gujja S."/>
            <person name="Heiman D."/>
            <person name="Hepburn T."/>
            <person name="Howarth C."/>
            <person name="Jen D."/>
            <person name="Larson L."/>
            <person name="Lewis B."/>
            <person name="Mehta T."/>
            <person name="Park D."/>
            <person name="Pearson M."/>
            <person name="Roberts A."/>
            <person name="Saif S."/>
            <person name="Shenoy N."/>
            <person name="Sisk P."/>
            <person name="Stolte C."/>
            <person name="Sykes S."/>
            <person name="Thomson T."/>
            <person name="Walk T."/>
            <person name="White J."/>
            <person name="Yandava C."/>
            <person name="Burger G."/>
            <person name="Gray M.W."/>
            <person name="Holland P.W.H."/>
            <person name="King N."/>
            <person name="Lang F.B.F."/>
            <person name="Roger A.J."/>
            <person name="Ruiz-Trillo I."/>
            <person name="Lander E."/>
            <person name="Nusbaum C."/>
        </authorList>
    </citation>
    <scope>NUCLEOTIDE SEQUENCE [LARGE SCALE GENOMIC DNA]</scope>
    <source>
        <strain evidence="3 4">DAOM BR117</strain>
    </source>
</reference>
<feature type="transmembrane region" description="Helical" evidence="1">
    <location>
        <begin position="341"/>
        <end position="361"/>
    </location>
</feature>
<sequence>MAITIDAIYIYPIKSCRGIAVQSAAISQYGLELDRFWVLSDLEGNQVTQRKHPRLALVSPRIKLNTLSEQHDIPVNAYHLGGQLIVSAPGMEKDLVIEFKNQSCASMRRQVQVWASLVDGLDEGDEAAEWFSKYLEMDVRLLVKDVSCIRSLDKRHVPARKLFSHEPQTAFSDGFPFLITNTASLADLNTRLATKDISPVSMENFRPNIVITSPSLAPYTEETFVKLSVNGANMLYIASRCTRCTLPNNNPVTGIPHVREPLATLMQYRRSDPGAQFKACFGMNAIQATTGWTLRTGDVVTVVEQGVHDQRGVWLGNETISLVGKEECKQLVRADDRWWRFYNALMSWWTLSIAPVIWSWWPL</sequence>
<dbReference type="GO" id="GO:0030151">
    <property type="term" value="F:molybdenum ion binding"/>
    <property type="evidence" value="ECO:0007669"/>
    <property type="project" value="InterPro"/>
</dbReference>
<dbReference type="Pfam" id="PF03473">
    <property type="entry name" value="MOSC"/>
    <property type="match status" value="1"/>
</dbReference>
<dbReference type="GO" id="GO:0003824">
    <property type="term" value="F:catalytic activity"/>
    <property type="evidence" value="ECO:0007669"/>
    <property type="project" value="InterPro"/>
</dbReference>
<organism evidence="3 4">
    <name type="scientific">Spizellomyces punctatus (strain DAOM BR117)</name>
    <dbReference type="NCBI Taxonomy" id="645134"/>
    <lineage>
        <taxon>Eukaryota</taxon>
        <taxon>Fungi</taxon>
        <taxon>Fungi incertae sedis</taxon>
        <taxon>Chytridiomycota</taxon>
        <taxon>Chytridiomycota incertae sedis</taxon>
        <taxon>Chytridiomycetes</taxon>
        <taxon>Spizellomycetales</taxon>
        <taxon>Spizellomycetaceae</taxon>
        <taxon>Spizellomyces</taxon>
    </lineage>
</organism>
<dbReference type="SUPFAM" id="SSF141673">
    <property type="entry name" value="MOSC N-terminal domain-like"/>
    <property type="match status" value="1"/>
</dbReference>
<dbReference type="Proteomes" id="UP000053201">
    <property type="component" value="Unassembled WGS sequence"/>
</dbReference>
<dbReference type="Pfam" id="PF03476">
    <property type="entry name" value="MOSC_N"/>
    <property type="match status" value="1"/>
</dbReference>
<dbReference type="RefSeq" id="XP_016608228.1">
    <property type="nucleotide sequence ID" value="XM_016752763.1"/>
</dbReference>
<accession>A0A0L0HHC2</accession>
<evidence type="ECO:0000256" key="1">
    <source>
        <dbReference type="SAM" id="Phobius"/>
    </source>
</evidence>
<name>A0A0L0HHC2_SPIPD</name>
<dbReference type="GeneID" id="27687974"/>
<evidence type="ECO:0000313" key="4">
    <source>
        <dbReference type="Proteomes" id="UP000053201"/>
    </source>
</evidence>
<dbReference type="VEuPathDB" id="FungiDB:SPPG_04529"/>
<keyword evidence="1" id="KW-0472">Membrane</keyword>
<dbReference type="InParanoid" id="A0A0L0HHC2"/>
<proteinExistence type="predicted"/>
<gene>
    <name evidence="3" type="ORF">SPPG_04529</name>
</gene>
<dbReference type="eggNOG" id="KOG2362">
    <property type="taxonomic scope" value="Eukaryota"/>
</dbReference>
<dbReference type="OrthoDB" id="17255at2759"/>
<dbReference type="InterPro" id="IPR005303">
    <property type="entry name" value="MOCOS_middle"/>
</dbReference>
<dbReference type="InterPro" id="IPR011037">
    <property type="entry name" value="Pyrv_Knase-like_insert_dom_sf"/>
</dbReference>
<dbReference type="GO" id="GO:0030170">
    <property type="term" value="F:pyridoxal phosphate binding"/>
    <property type="evidence" value="ECO:0007669"/>
    <property type="project" value="InterPro"/>
</dbReference>
<dbReference type="PANTHER" id="PTHR14237:SF19">
    <property type="entry name" value="MITOCHONDRIAL AMIDOXIME REDUCING COMPONENT 1"/>
    <property type="match status" value="1"/>
</dbReference>
<dbReference type="PANTHER" id="PTHR14237">
    <property type="entry name" value="MOLYBDOPTERIN COFACTOR SULFURASE MOSC"/>
    <property type="match status" value="1"/>
</dbReference>
<keyword evidence="4" id="KW-1185">Reference proteome</keyword>
<dbReference type="InterPro" id="IPR005302">
    <property type="entry name" value="MoCF_Sase_C"/>
</dbReference>
<dbReference type="EMBL" id="KQ257456">
    <property type="protein sequence ID" value="KND00189.1"/>
    <property type="molecule type" value="Genomic_DNA"/>
</dbReference>
<dbReference type="SUPFAM" id="SSF50800">
    <property type="entry name" value="PK beta-barrel domain-like"/>
    <property type="match status" value="1"/>
</dbReference>
<keyword evidence="1" id="KW-1133">Transmembrane helix</keyword>
<dbReference type="AlphaFoldDB" id="A0A0L0HHC2"/>
<evidence type="ECO:0000259" key="2">
    <source>
        <dbReference type="PROSITE" id="PS51340"/>
    </source>
</evidence>
<feature type="domain" description="MOSC" evidence="2">
    <location>
        <begin position="150"/>
        <end position="303"/>
    </location>
</feature>